<dbReference type="Pfam" id="PF25917">
    <property type="entry name" value="BSH_RND"/>
    <property type="match status" value="1"/>
</dbReference>
<protein>
    <submittedName>
        <fullName evidence="6">Efflux RND transporter periplasmic adaptor subunit</fullName>
    </submittedName>
</protein>
<evidence type="ECO:0000256" key="1">
    <source>
        <dbReference type="ARBA" id="ARBA00009477"/>
    </source>
</evidence>
<dbReference type="GO" id="GO:0015562">
    <property type="term" value="F:efflux transmembrane transporter activity"/>
    <property type="evidence" value="ECO:0007669"/>
    <property type="project" value="TreeGrafter"/>
</dbReference>
<dbReference type="AlphaFoldDB" id="A0A3D4VB54"/>
<dbReference type="EMBL" id="DPIY01000010">
    <property type="protein sequence ID" value="HCT58074.1"/>
    <property type="molecule type" value="Genomic_DNA"/>
</dbReference>
<proteinExistence type="inferred from homology"/>
<dbReference type="Pfam" id="PF25954">
    <property type="entry name" value="Beta-barrel_RND_2"/>
    <property type="match status" value="1"/>
</dbReference>
<feature type="compositionally biased region" description="Low complexity" evidence="3">
    <location>
        <begin position="410"/>
        <end position="430"/>
    </location>
</feature>
<evidence type="ECO:0000313" key="7">
    <source>
        <dbReference type="Proteomes" id="UP000264071"/>
    </source>
</evidence>
<evidence type="ECO:0000259" key="5">
    <source>
        <dbReference type="Pfam" id="PF25954"/>
    </source>
</evidence>
<evidence type="ECO:0000256" key="3">
    <source>
        <dbReference type="SAM" id="MobiDB-lite"/>
    </source>
</evidence>
<dbReference type="InterPro" id="IPR058792">
    <property type="entry name" value="Beta-barrel_RND_2"/>
</dbReference>
<evidence type="ECO:0000259" key="4">
    <source>
        <dbReference type="Pfam" id="PF25917"/>
    </source>
</evidence>
<dbReference type="InterPro" id="IPR006143">
    <property type="entry name" value="RND_pump_MFP"/>
</dbReference>
<dbReference type="InterPro" id="IPR058625">
    <property type="entry name" value="MdtA-like_BSH"/>
</dbReference>
<evidence type="ECO:0000256" key="2">
    <source>
        <dbReference type="SAM" id="Coils"/>
    </source>
</evidence>
<dbReference type="Gene3D" id="1.10.287.470">
    <property type="entry name" value="Helix hairpin bin"/>
    <property type="match status" value="1"/>
</dbReference>
<dbReference type="PANTHER" id="PTHR30469">
    <property type="entry name" value="MULTIDRUG RESISTANCE PROTEIN MDTA"/>
    <property type="match status" value="1"/>
</dbReference>
<feature type="domain" description="CusB-like beta-barrel" evidence="5">
    <location>
        <begin position="260"/>
        <end position="324"/>
    </location>
</feature>
<dbReference type="Gene3D" id="2.40.30.170">
    <property type="match status" value="1"/>
</dbReference>
<gene>
    <name evidence="6" type="ORF">DGD08_12795</name>
</gene>
<accession>A0A3D4VB54</accession>
<name>A0A3D4VB54_9BACT</name>
<keyword evidence="2" id="KW-0175">Coiled coil</keyword>
<dbReference type="GO" id="GO:1990281">
    <property type="term" value="C:efflux pump complex"/>
    <property type="evidence" value="ECO:0007669"/>
    <property type="project" value="TreeGrafter"/>
</dbReference>
<dbReference type="SUPFAM" id="SSF111369">
    <property type="entry name" value="HlyD-like secretion proteins"/>
    <property type="match status" value="1"/>
</dbReference>
<sequence>MSKQDPRRPSRSFHRTPAMPTSESLLTYTVARRPMRITSLRTFSVFSTALLTLTLAACGGAGEKAADSTTADASALMLGSEDVAVATESDIGSAILLSGALQPKDQVILRAQVAGTITDLRVDRGARVQAGQRLFSIRAAGVMSQAAGAKAQVAAAEANLTVVRKQAEASRALFAAGAISAIEKETAEASLEAAQAQAAAARAQAASANETAGFATVTAPFSGVVSARSRQSGEAVGVNDEVLTIVDSRVLELSGQIGVADASRVRPGQVVQFSLDALAGENFRGRVARVDPVADAGTRQVGVYVELPNANGRIVGGQFARGKIDMGSSKSVVVPITAVLDAAADGTGGRVFVISGDKLVKRDVVVGARDDAAGVVAVKSGVAAGEQVLRTPNVSLREGSTVKVLPSDGAAPATPATTPATTPAATPATTDSTSAKAKE</sequence>
<dbReference type="PANTHER" id="PTHR30469:SF15">
    <property type="entry name" value="HLYD FAMILY OF SECRETION PROTEINS"/>
    <property type="match status" value="1"/>
</dbReference>
<dbReference type="Gene3D" id="2.40.50.100">
    <property type="match status" value="1"/>
</dbReference>
<feature type="domain" description="Multidrug resistance protein MdtA-like barrel-sandwich hybrid" evidence="4">
    <location>
        <begin position="106"/>
        <end position="246"/>
    </location>
</feature>
<dbReference type="Gene3D" id="2.40.420.20">
    <property type="match status" value="1"/>
</dbReference>
<comment type="caution">
    <text evidence="6">The sequence shown here is derived from an EMBL/GenBank/DDBJ whole genome shotgun (WGS) entry which is preliminary data.</text>
</comment>
<feature type="coiled-coil region" evidence="2">
    <location>
        <begin position="179"/>
        <end position="211"/>
    </location>
</feature>
<dbReference type="Proteomes" id="UP000264071">
    <property type="component" value="Unassembled WGS sequence"/>
</dbReference>
<reference evidence="6 7" key="1">
    <citation type="journal article" date="2018" name="Nat. Biotechnol.">
        <title>A standardized bacterial taxonomy based on genome phylogeny substantially revises the tree of life.</title>
        <authorList>
            <person name="Parks D.H."/>
            <person name="Chuvochina M."/>
            <person name="Waite D.W."/>
            <person name="Rinke C."/>
            <person name="Skarshewski A."/>
            <person name="Chaumeil P.A."/>
            <person name="Hugenholtz P."/>
        </authorList>
    </citation>
    <scope>NUCLEOTIDE SEQUENCE [LARGE SCALE GENOMIC DNA]</scope>
    <source>
        <strain evidence="6">UBA8844</strain>
    </source>
</reference>
<organism evidence="6 7">
    <name type="scientific">Gemmatimonas aurantiaca</name>
    <dbReference type="NCBI Taxonomy" id="173480"/>
    <lineage>
        <taxon>Bacteria</taxon>
        <taxon>Pseudomonadati</taxon>
        <taxon>Gemmatimonadota</taxon>
        <taxon>Gemmatimonadia</taxon>
        <taxon>Gemmatimonadales</taxon>
        <taxon>Gemmatimonadaceae</taxon>
        <taxon>Gemmatimonas</taxon>
    </lineage>
</organism>
<comment type="similarity">
    <text evidence="1">Belongs to the membrane fusion protein (MFP) (TC 8.A.1) family.</text>
</comment>
<dbReference type="NCBIfam" id="TIGR01730">
    <property type="entry name" value="RND_mfp"/>
    <property type="match status" value="1"/>
</dbReference>
<evidence type="ECO:0000313" key="6">
    <source>
        <dbReference type="EMBL" id="HCT58074.1"/>
    </source>
</evidence>
<feature type="region of interest" description="Disordered" evidence="3">
    <location>
        <begin position="403"/>
        <end position="439"/>
    </location>
</feature>